<reference evidence="5" key="1">
    <citation type="submission" date="2018-05" db="EMBL/GenBank/DDBJ databases">
        <authorList>
            <person name="Lanie J.A."/>
            <person name="Ng W.-L."/>
            <person name="Kazmierczak K.M."/>
            <person name="Andrzejewski T.M."/>
            <person name="Davidsen T.M."/>
            <person name="Wayne K.J."/>
            <person name="Tettelin H."/>
            <person name="Glass J.I."/>
            <person name="Rusch D."/>
            <person name="Podicherti R."/>
            <person name="Tsui H.-C.T."/>
            <person name="Winkler M.E."/>
        </authorList>
    </citation>
    <scope>NUCLEOTIDE SEQUENCE</scope>
</reference>
<dbReference type="InterPro" id="IPR037165">
    <property type="entry name" value="AldOxase/xan_DH_Mopterin-bd_sf"/>
</dbReference>
<feature type="region of interest" description="Disordered" evidence="3">
    <location>
        <begin position="1"/>
        <end position="20"/>
    </location>
</feature>
<dbReference type="InterPro" id="IPR008274">
    <property type="entry name" value="AldOxase/xan_DH_MoCoBD1"/>
</dbReference>
<dbReference type="Pfam" id="PF20256">
    <property type="entry name" value="MoCoBD_2"/>
    <property type="match status" value="1"/>
</dbReference>
<dbReference type="InterPro" id="IPR046867">
    <property type="entry name" value="AldOxase/xan_DH_MoCoBD2"/>
</dbReference>
<protein>
    <recommendedName>
        <fullName evidence="4">Aldehyde oxidase/xanthine dehydrogenase a/b hammerhead domain-containing protein</fullName>
    </recommendedName>
</protein>
<keyword evidence="2" id="KW-0560">Oxidoreductase</keyword>
<feature type="domain" description="Aldehyde oxidase/xanthine dehydrogenase a/b hammerhead" evidence="4">
    <location>
        <begin position="31"/>
        <end position="146"/>
    </location>
</feature>
<dbReference type="InterPro" id="IPR016208">
    <property type="entry name" value="Ald_Oxase/xanthine_DH-like"/>
</dbReference>
<dbReference type="InterPro" id="IPR036856">
    <property type="entry name" value="Ald_Oxase/Xan_DH_a/b_sf"/>
</dbReference>
<gene>
    <name evidence="5" type="ORF">METZ01_LOCUS113746</name>
</gene>
<dbReference type="AlphaFoldDB" id="A0A381X8L5"/>
<feature type="non-terminal residue" evidence="5">
    <location>
        <position position="704"/>
    </location>
</feature>
<dbReference type="Pfam" id="PF01315">
    <property type="entry name" value="Ald_Xan_dh_C"/>
    <property type="match status" value="1"/>
</dbReference>
<name>A0A381X8L5_9ZZZZ</name>
<dbReference type="Gene3D" id="3.30.365.10">
    <property type="entry name" value="Aldehyde oxidase/xanthine dehydrogenase, molybdopterin binding domain"/>
    <property type="match status" value="4"/>
</dbReference>
<evidence type="ECO:0000256" key="2">
    <source>
        <dbReference type="ARBA" id="ARBA00023002"/>
    </source>
</evidence>
<dbReference type="InterPro" id="IPR000674">
    <property type="entry name" value="Ald_Oxase/Xan_DH_a/b"/>
</dbReference>
<dbReference type="Gene3D" id="3.90.1170.50">
    <property type="entry name" value="Aldehyde oxidase/xanthine dehydrogenase, a/b hammerhead"/>
    <property type="match status" value="1"/>
</dbReference>
<dbReference type="SUPFAM" id="SSF56003">
    <property type="entry name" value="Molybdenum cofactor-binding domain"/>
    <property type="match status" value="1"/>
</dbReference>
<accession>A0A381X8L5</accession>
<evidence type="ECO:0000256" key="3">
    <source>
        <dbReference type="SAM" id="MobiDB-lite"/>
    </source>
</evidence>
<dbReference type="Pfam" id="PF02738">
    <property type="entry name" value="MoCoBD_1"/>
    <property type="match status" value="1"/>
</dbReference>
<proteinExistence type="predicted"/>
<evidence type="ECO:0000259" key="4">
    <source>
        <dbReference type="SMART" id="SM01008"/>
    </source>
</evidence>
<dbReference type="SUPFAM" id="SSF54665">
    <property type="entry name" value="CO dehydrogenase molybdoprotein N-domain-like"/>
    <property type="match status" value="1"/>
</dbReference>
<evidence type="ECO:0000256" key="1">
    <source>
        <dbReference type="ARBA" id="ARBA00022505"/>
    </source>
</evidence>
<dbReference type="SMART" id="SM01008">
    <property type="entry name" value="Ald_Xan_dh_C"/>
    <property type="match status" value="1"/>
</dbReference>
<dbReference type="PANTHER" id="PTHR11908:SF132">
    <property type="entry name" value="ALDEHYDE OXIDASE 1-RELATED"/>
    <property type="match status" value="1"/>
</dbReference>
<dbReference type="PANTHER" id="PTHR11908">
    <property type="entry name" value="XANTHINE DEHYDROGENASE"/>
    <property type="match status" value="1"/>
</dbReference>
<evidence type="ECO:0000313" key="5">
    <source>
        <dbReference type="EMBL" id="SVA60892.1"/>
    </source>
</evidence>
<keyword evidence="1" id="KW-0500">Molybdenum</keyword>
<organism evidence="5">
    <name type="scientific">marine metagenome</name>
    <dbReference type="NCBI Taxonomy" id="408172"/>
    <lineage>
        <taxon>unclassified sequences</taxon>
        <taxon>metagenomes</taxon>
        <taxon>ecological metagenomes</taxon>
    </lineage>
</organism>
<dbReference type="GO" id="GO:0005506">
    <property type="term" value="F:iron ion binding"/>
    <property type="evidence" value="ECO:0007669"/>
    <property type="project" value="InterPro"/>
</dbReference>
<dbReference type="EMBL" id="UINC01014240">
    <property type="protein sequence ID" value="SVA60892.1"/>
    <property type="molecule type" value="Genomic_DNA"/>
</dbReference>
<dbReference type="GO" id="GO:0016491">
    <property type="term" value="F:oxidoreductase activity"/>
    <property type="evidence" value="ECO:0007669"/>
    <property type="project" value="UniProtKB-KW"/>
</dbReference>
<sequence>MSGTEGLSIHDRPNSYIGRSVPRPNLPRLLKGRGSYADDVKLPRMLHAAFLRSPYAHAEIVSIKTDEAEKVPGVFRVFTGDDIAKVCSPWVGVLTHLEGLRSPPQHALAVGRVLWQGEPLAAVVAESRALAEDVLELIEVDYKELPPAVDMEKALDGDAEVIHDVYENNLCWERNVNQGDVDAAFAASEVVIEEEYRFGRHTGVTLESRSIVADYDAGEEMLTLYHSTQAPHMKQALFAKHLDLDEHKIRIICRDVGGAFGLKAHAYGDEFATAAMSMVLKRPVKFVADRMESFLGDIHARDHIVKGKIGVSKEGKILGLEIDDLTGIGPYSVYPRSSAIEINQVLNLTGGAYVFENYRARGRVVFQNKPPMCQYRAVGHPIAISVAESLVELAASAIDMESMQMRQLNMAADDDYPNKTVTGIPLENLSHQESTKKLMEMVNYQEIRNEQAELRSNGIYRGVGFGALIEVTNPSPAFYGVGGAPISAQDGCSIKLDAKGNLIVGTSVTEQGQGAEAVISQVVATAVGITPEKIKVISGDTENTPYGGGTWASRGTGIAGEAAVKAGKVIRKNILDVAGILLQSEPETLDIRNNKIVDDENGTERMSVAEIGRIVYYRGDTLPKDFQAEMMVVQHYLPKSFPFAFTNSVHCSHLEVDVTTGFIKLLKHWVVEDCGTVVNPQNVDDQVRGGVVQGIGGALYEECI</sequence>